<dbReference type="Gramene" id="PUZ77560">
    <property type="protein sequence ID" value="PUZ77560"/>
    <property type="gene ID" value="GQ55_1G382200"/>
</dbReference>
<keyword evidence="2" id="KW-1185">Reference proteome</keyword>
<dbReference type="AlphaFoldDB" id="A0A2T7FBW5"/>
<accession>A0A2T7FBW5</accession>
<protein>
    <submittedName>
        <fullName evidence="1">Uncharacterized protein</fullName>
    </submittedName>
</protein>
<name>A0A2T7FBW5_9POAL</name>
<dbReference type="OrthoDB" id="1934862at2759"/>
<evidence type="ECO:0000313" key="1">
    <source>
        <dbReference type="EMBL" id="PUZ77560.1"/>
    </source>
</evidence>
<organism evidence="1 2">
    <name type="scientific">Panicum hallii var. hallii</name>
    <dbReference type="NCBI Taxonomy" id="1504633"/>
    <lineage>
        <taxon>Eukaryota</taxon>
        <taxon>Viridiplantae</taxon>
        <taxon>Streptophyta</taxon>
        <taxon>Embryophyta</taxon>
        <taxon>Tracheophyta</taxon>
        <taxon>Spermatophyta</taxon>
        <taxon>Magnoliopsida</taxon>
        <taxon>Liliopsida</taxon>
        <taxon>Poales</taxon>
        <taxon>Poaceae</taxon>
        <taxon>PACMAD clade</taxon>
        <taxon>Panicoideae</taxon>
        <taxon>Panicodae</taxon>
        <taxon>Paniceae</taxon>
        <taxon>Panicinae</taxon>
        <taxon>Panicum</taxon>
        <taxon>Panicum sect. Panicum</taxon>
    </lineage>
</organism>
<sequence>MDFRKKNGLCWKCGEKWGHNHKCPQQVSLHVIEELFDALEQSEESDSVDSDEDMVHETVMAVSGTPVNQPAKRRTIKLQGKIGDHDELILVDSGSVGTFLSEQLVTKLRLGSQSCEPTNFQPDRLRQELNR</sequence>
<evidence type="ECO:0000313" key="2">
    <source>
        <dbReference type="Proteomes" id="UP000244336"/>
    </source>
</evidence>
<reference evidence="1 2" key="1">
    <citation type="submission" date="2018-04" db="EMBL/GenBank/DDBJ databases">
        <title>WGS assembly of Panicum hallii var. hallii HAL2.</title>
        <authorList>
            <person name="Lovell J."/>
            <person name="Jenkins J."/>
            <person name="Lowry D."/>
            <person name="Mamidi S."/>
            <person name="Sreedasyam A."/>
            <person name="Weng X."/>
            <person name="Barry K."/>
            <person name="Bonette J."/>
            <person name="Campitelli B."/>
            <person name="Daum C."/>
            <person name="Gordon S."/>
            <person name="Gould B."/>
            <person name="Lipzen A."/>
            <person name="MacQueen A."/>
            <person name="Palacio-Mejia J."/>
            <person name="Plott C."/>
            <person name="Shakirov E."/>
            <person name="Shu S."/>
            <person name="Yoshinaga Y."/>
            <person name="Zane M."/>
            <person name="Rokhsar D."/>
            <person name="Grimwood J."/>
            <person name="Schmutz J."/>
            <person name="Juenger T."/>
        </authorList>
    </citation>
    <scope>NUCLEOTIDE SEQUENCE [LARGE SCALE GENOMIC DNA]</scope>
    <source>
        <strain evidence="2">cv. HAL2</strain>
    </source>
</reference>
<dbReference type="Proteomes" id="UP000244336">
    <property type="component" value="Chromosome 1"/>
</dbReference>
<gene>
    <name evidence="1" type="ORF">GQ55_1G382200</name>
</gene>
<proteinExistence type="predicted"/>
<dbReference type="EMBL" id="CM009749">
    <property type="protein sequence ID" value="PUZ77560.1"/>
    <property type="molecule type" value="Genomic_DNA"/>
</dbReference>